<feature type="active site" evidence="10">
    <location>
        <position position="99"/>
    </location>
</feature>
<feature type="binding site" evidence="10">
    <location>
        <position position="307"/>
    </location>
    <ligand>
        <name>Mg(2+)</name>
        <dbReference type="ChEBI" id="CHEBI:18420"/>
        <label>2</label>
    </ligand>
</feature>
<comment type="subcellular location">
    <subcellularLocation>
        <location evidence="10 12">Cytoplasm</location>
    </subcellularLocation>
</comment>
<dbReference type="HAMAP" id="MF_00455">
    <property type="entry name" value="Xylose_isom_A"/>
    <property type="match status" value="1"/>
</dbReference>
<dbReference type="SUPFAM" id="SSF51658">
    <property type="entry name" value="Xylose isomerase-like"/>
    <property type="match status" value="1"/>
</dbReference>
<dbReference type="InterPro" id="IPR001998">
    <property type="entry name" value="Xylose_isomerase"/>
</dbReference>
<keyword evidence="6 10" id="KW-0479">Metal-binding</keyword>
<dbReference type="PANTHER" id="PTHR48408:SF1">
    <property type="entry name" value="XYLOSE ISOMERASE"/>
    <property type="match status" value="1"/>
</dbReference>
<comment type="caution">
    <text evidence="13">The sequence shown here is derived from an EMBL/GenBank/DDBJ whole genome shotgun (WGS) entry which is preliminary data.</text>
</comment>
<keyword evidence="10" id="KW-0460">Magnesium</keyword>
<feature type="binding site" evidence="10">
    <location>
        <position position="305"/>
    </location>
    <ligand>
        <name>Mg(2+)</name>
        <dbReference type="ChEBI" id="CHEBI:18420"/>
        <label>2</label>
    </ligand>
</feature>
<dbReference type="RefSeq" id="WP_113867669.1">
    <property type="nucleotide sequence ID" value="NZ_BAABQN010000008.1"/>
</dbReference>
<dbReference type="STRING" id="200904.GCA_900168775_00797"/>
<proteinExistence type="inferred from homology"/>
<dbReference type="OrthoDB" id="9763981at2"/>
<evidence type="ECO:0000256" key="3">
    <source>
        <dbReference type="ARBA" id="ARBA00011958"/>
    </source>
</evidence>
<evidence type="ECO:0000256" key="2">
    <source>
        <dbReference type="ARBA" id="ARBA00011881"/>
    </source>
</evidence>
<dbReference type="Gene3D" id="3.20.20.150">
    <property type="entry name" value="Divalent-metal-dependent TIM barrel enzymes"/>
    <property type="match status" value="1"/>
</dbReference>
<dbReference type="PROSITE" id="PS51415">
    <property type="entry name" value="XYLOSE_ISOMERASE"/>
    <property type="match status" value="1"/>
</dbReference>
<dbReference type="EC" id="5.3.1.5" evidence="3 10"/>
<name>A0A366EGA5_9BACI</name>
<evidence type="ECO:0000313" key="13">
    <source>
        <dbReference type="EMBL" id="RBP00770.1"/>
    </source>
</evidence>
<evidence type="ECO:0000256" key="6">
    <source>
        <dbReference type="ARBA" id="ARBA00022723"/>
    </source>
</evidence>
<dbReference type="EMBL" id="QNRI01000002">
    <property type="protein sequence ID" value="RBP00770.1"/>
    <property type="molecule type" value="Genomic_DNA"/>
</dbReference>
<comment type="cofactor">
    <cofactor evidence="10">
        <name>Mg(2+)</name>
        <dbReference type="ChEBI" id="CHEBI:18420"/>
    </cofactor>
    <text evidence="10">Binds 2 magnesium ions per subunit.</text>
</comment>
<evidence type="ECO:0000313" key="14">
    <source>
        <dbReference type="Proteomes" id="UP000252254"/>
    </source>
</evidence>
<keyword evidence="10" id="KW-0963">Cytoplasm</keyword>
<evidence type="ECO:0000256" key="7">
    <source>
        <dbReference type="ARBA" id="ARBA00023235"/>
    </source>
</evidence>
<dbReference type="GO" id="GO:0005737">
    <property type="term" value="C:cytoplasm"/>
    <property type="evidence" value="ECO:0007669"/>
    <property type="project" value="UniProtKB-SubCell"/>
</dbReference>
<dbReference type="PRINTS" id="PR00688">
    <property type="entry name" value="XYLOSISMRASE"/>
</dbReference>
<evidence type="ECO:0000256" key="10">
    <source>
        <dbReference type="HAMAP-Rule" id="MF_00455"/>
    </source>
</evidence>
<comment type="similarity">
    <text evidence="1 10 11">Belongs to the xylose isomerase family.</text>
</comment>
<evidence type="ECO:0000256" key="1">
    <source>
        <dbReference type="ARBA" id="ARBA00005765"/>
    </source>
</evidence>
<protein>
    <recommendedName>
        <fullName evidence="4 10">Xylose isomerase</fullName>
        <ecNumber evidence="3 10">5.3.1.5</ecNumber>
    </recommendedName>
</protein>
<keyword evidence="8 10" id="KW-0119">Carbohydrate metabolism</keyword>
<evidence type="ECO:0000256" key="12">
    <source>
        <dbReference type="RuleBase" id="RU000610"/>
    </source>
</evidence>
<dbReference type="GO" id="GO:0042732">
    <property type="term" value="P:D-xylose metabolic process"/>
    <property type="evidence" value="ECO:0007669"/>
    <property type="project" value="UniProtKB-UniRule"/>
</dbReference>
<evidence type="ECO:0000256" key="4">
    <source>
        <dbReference type="ARBA" id="ARBA00018232"/>
    </source>
</evidence>
<evidence type="ECO:0000256" key="8">
    <source>
        <dbReference type="ARBA" id="ARBA00023277"/>
    </source>
</evidence>
<keyword evidence="14" id="KW-1185">Reference proteome</keyword>
<feature type="active site" evidence="10">
    <location>
        <position position="102"/>
    </location>
</feature>
<keyword evidence="7 10" id="KW-0413">Isomerase</keyword>
<dbReference type="NCBIfam" id="NF003998">
    <property type="entry name" value="PRK05474.1"/>
    <property type="match status" value="1"/>
</dbReference>
<sequence>MVYFENVNKIGYEGATSTNPLAFKFYNPKEKINGKTMEEFLRFGVAYWHTFTQDLSDPFGAGTAIRPWDKFTGMDQAKARVEAAFEFFEKLGVKYFCFHDVDIAPEGATLRETNKNLDDIVAMIKDYMKDSDVQLLWNTANNFTHPRFVHGAASSSHADVFAYAAAKVKKGLEIGKELGGENYVFWGGREGYETLLNTDLKLEQDNLARFFQMAVNYAKEINFDAQFLIEPKPKEPTTHQYDFDSQSAHAFLLNYGLQDQFKLNIEANHATLAGHTFEHELRYARINGILGSVDANQGDPLLGWDTDEFPTDLYSTTLAMYEIIKNGGLGKGGLNFDAKVRRGSFEPVDLFHAHIAGMDSFTIGYKAAAKIAEDQVFERILTDRYSTFSKGIGLAIVNDKTNFKQLEEHVLDLKDIKLKSGRLEVIKATINQYLLQVTAAK</sequence>
<feature type="binding site" evidence="10">
    <location>
        <position position="266"/>
    </location>
    <ligand>
        <name>Mg(2+)</name>
        <dbReference type="ChEBI" id="CHEBI:18420"/>
        <label>2</label>
    </ligand>
</feature>
<dbReference type="GO" id="GO:0000287">
    <property type="term" value="F:magnesium ion binding"/>
    <property type="evidence" value="ECO:0007669"/>
    <property type="project" value="UniProtKB-UniRule"/>
</dbReference>
<dbReference type="AlphaFoldDB" id="A0A366EGA5"/>
<feature type="binding site" evidence="10">
    <location>
        <position position="337"/>
    </location>
    <ligand>
        <name>Mg(2+)</name>
        <dbReference type="ChEBI" id="CHEBI:18420"/>
        <label>1</label>
    </ligand>
</feature>
<comment type="subunit">
    <text evidence="2 10 12">Homotetramer.</text>
</comment>
<dbReference type="InterPro" id="IPR013452">
    <property type="entry name" value="Xylose_isom_bac"/>
</dbReference>
<evidence type="ECO:0000256" key="9">
    <source>
        <dbReference type="ARBA" id="ARBA00033659"/>
    </source>
</evidence>
<evidence type="ECO:0000256" key="5">
    <source>
        <dbReference type="ARBA" id="ARBA00022629"/>
    </source>
</evidence>
<feature type="binding site" evidence="10">
    <location>
        <position position="269"/>
    </location>
    <ligand>
        <name>Mg(2+)</name>
        <dbReference type="ChEBI" id="CHEBI:18420"/>
        <label>2</label>
    </ligand>
</feature>
<reference evidence="13 14" key="1">
    <citation type="submission" date="2018-06" db="EMBL/GenBank/DDBJ databases">
        <title>Genomic Encyclopedia of Type Strains, Phase IV (KMG-IV): sequencing the most valuable type-strain genomes for metagenomic binning, comparative biology and taxonomic classification.</title>
        <authorList>
            <person name="Goeker M."/>
        </authorList>
    </citation>
    <scope>NUCLEOTIDE SEQUENCE [LARGE SCALE GENOMIC DNA]</scope>
    <source>
        <strain evidence="13 14">DSM 15140</strain>
    </source>
</reference>
<dbReference type="Proteomes" id="UP000252254">
    <property type="component" value="Unassembled WGS sequence"/>
</dbReference>
<accession>A0A366EGA5</accession>
<dbReference type="InterPro" id="IPR036237">
    <property type="entry name" value="Xyl_isomerase-like_sf"/>
</dbReference>
<dbReference type="NCBIfam" id="TIGR02630">
    <property type="entry name" value="xylose_isom_A"/>
    <property type="match status" value="1"/>
</dbReference>
<keyword evidence="5 10" id="KW-0859">Xylose metabolism</keyword>
<dbReference type="PANTHER" id="PTHR48408">
    <property type="match status" value="1"/>
</dbReference>
<gene>
    <name evidence="10" type="primary">xylA</name>
    <name evidence="13" type="ORF">DES48_102538</name>
</gene>
<feature type="binding site" evidence="10">
    <location>
        <position position="266"/>
    </location>
    <ligand>
        <name>Mg(2+)</name>
        <dbReference type="ChEBI" id="CHEBI:18420"/>
        <label>1</label>
    </ligand>
</feature>
<organism evidence="13 14">
    <name type="scientific">Paraliobacillus ryukyuensis</name>
    <dbReference type="NCBI Taxonomy" id="200904"/>
    <lineage>
        <taxon>Bacteria</taxon>
        <taxon>Bacillati</taxon>
        <taxon>Bacillota</taxon>
        <taxon>Bacilli</taxon>
        <taxon>Bacillales</taxon>
        <taxon>Bacillaceae</taxon>
        <taxon>Paraliobacillus</taxon>
    </lineage>
</organism>
<evidence type="ECO:0000256" key="11">
    <source>
        <dbReference type="RuleBase" id="RU000609"/>
    </source>
</evidence>
<dbReference type="GO" id="GO:0009045">
    <property type="term" value="F:xylose isomerase activity"/>
    <property type="evidence" value="ECO:0007669"/>
    <property type="project" value="UniProtKB-UniRule"/>
</dbReference>
<feature type="binding site" evidence="10">
    <location>
        <position position="294"/>
    </location>
    <ligand>
        <name>Mg(2+)</name>
        <dbReference type="ChEBI" id="CHEBI:18420"/>
        <label>1</label>
    </ligand>
</feature>
<feature type="binding site" evidence="10">
    <location>
        <position position="230"/>
    </location>
    <ligand>
        <name>Mg(2+)</name>
        <dbReference type="ChEBI" id="CHEBI:18420"/>
        <label>1</label>
    </ligand>
</feature>
<comment type="catalytic activity">
    <reaction evidence="9 10 11">
        <text>alpha-D-xylose = alpha-D-xylulofuranose</text>
        <dbReference type="Rhea" id="RHEA:22816"/>
        <dbReference type="ChEBI" id="CHEBI:28518"/>
        <dbReference type="ChEBI" id="CHEBI:188998"/>
        <dbReference type="EC" id="5.3.1.5"/>
    </reaction>
</comment>